<keyword evidence="6 9" id="KW-0238">DNA-binding</keyword>
<dbReference type="NCBIfam" id="NF003810">
    <property type="entry name" value="PRK05399.1"/>
    <property type="match status" value="1"/>
</dbReference>
<dbReference type="GO" id="GO:0003684">
    <property type="term" value="F:damaged DNA binding"/>
    <property type="evidence" value="ECO:0007669"/>
    <property type="project" value="UniProtKB-UniRule"/>
</dbReference>
<comment type="function">
    <text evidence="8 9">This protein is involved in the repair of mismatches in DNA. It is possible that it carries out the mismatch recognition step. This protein has a weak ATPase activity.</text>
</comment>
<dbReference type="PIRSF" id="PIRSF037677">
    <property type="entry name" value="DNA_mis_repair_Msh6"/>
    <property type="match status" value="1"/>
</dbReference>
<dbReference type="Pfam" id="PF05192">
    <property type="entry name" value="MutS_III"/>
    <property type="match status" value="1"/>
</dbReference>
<sequence>MHTPSTDSLAGHTPMMQQYLRIKADHPGTLVFYRMGDFYELFFDDAEKAARLLDLTLTQRGASAGNPIKMAGVPHHAVEQYLAKLVKFGESVAICEQIGDPATSKGPVERKVMRVVTPGTLTDAALLTDKNDVYLLAVCPGHNKRGVVTTVGLAWLNLASGALRLAEATPDDVAAALERIRPAETLIADAPPGFTPSGATGTLTRVPAWHFDIASGKQRLCDQLNVASLDGFGAEALTSACGAAGALLLYASATQGQQLRHVRSLKVEYESEYIGLDPATRRNLELTETLRGGESPTLCSLLDTCCTTMGSRLLRHWLHHPPRAAHCAQARHQAIGALLEAPPEASLDALRSALRRIADVERITGRLALLSARPRDLSSLRDTFAALPALRAQFAPVTAAADALTRLHIALEPPAACVDLLASAVAEEPAAMVRDGGVIARGYDADLDELRDISENCGQFLIDLEARERERTGISNLRVEYNKVHGFYIEVTRGQVDKVPDDYRRRQTLKNAERYITPELKAFEDKALSAQERALARERALYDALLQMLLPFIEDCQRVAAALAELDLLAALAERARALDWVAPEFSEDVGIEIEQGRHPVVEAQVEQFVANDCRFNADRKLLLITGPNMGGKSTFMRQTALISLLAYVGSYVPARRARFGPIDRIFTRIGAADDLAGGRSTFMVEMTEAAAILNDATPQSLVLMDEIGRGTSTFDGLALAWAIARHLLAHNGCYTLFATHYFELTQLPAEFPQAANVHLSAVEHGHSIVFLHAVNEGPASQSYGLQVAQLAGVPSPVIRAARKHLAYLEQQSVAHTTPQLDLFASAPYAEDTLDEVAVLDDTAVPGAKPNEDASPHPVLERLHAIDPNDLKPREALDLIYELQELARATHGARD</sequence>
<dbReference type="EMBL" id="RBZV01000002">
    <property type="protein sequence ID" value="RKP50414.1"/>
    <property type="molecule type" value="Genomic_DNA"/>
</dbReference>
<dbReference type="InterPro" id="IPR000432">
    <property type="entry name" value="DNA_mismatch_repair_MutS_C"/>
</dbReference>
<evidence type="ECO:0000313" key="13">
    <source>
        <dbReference type="Proteomes" id="UP000280434"/>
    </source>
</evidence>
<evidence type="ECO:0000256" key="2">
    <source>
        <dbReference type="ARBA" id="ARBA00021982"/>
    </source>
</evidence>
<dbReference type="HAMAP" id="MF_00096">
    <property type="entry name" value="MutS"/>
    <property type="match status" value="1"/>
</dbReference>
<evidence type="ECO:0000256" key="4">
    <source>
        <dbReference type="ARBA" id="ARBA00022763"/>
    </source>
</evidence>
<dbReference type="CDD" id="cd03284">
    <property type="entry name" value="ABC_MutS1"/>
    <property type="match status" value="1"/>
</dbReference>
<dbReference type="InterPro" id="IPR005748">
    <property type="entry name" value="DNA_mismatch_repair_MutS"/>
</dbReference>
<dbReference type="InterPro" id="IPR007696">
    <property type="entry name" value="DNA_mismatch_repair_MutS_core"/>
</dbReference>
<dbReference type="SUPFAM" id="SSF53150">
    <property type="entry name" value="DNA repair protein MutS, domain II"/>
    <property type="match status" value="1"/>
</dbReference>
<keyword evidence="3 9" id="KW-0547">Nucleotide-binding</keyword>
<dbReference type="PANTHER" id="PTHR11361:SF34">
    <property type="entry name" value="DNA MISMATCH REPAIR PROTEIN MSH1, MITOCHONDRIAL"/>
    <property type="match status" value="1"/>
</dbReference>
<feature type="binding site" evidence="9">
    <location>
        <begin position="627"/>
        <end position="634"/>
    </location>
    <ligand>
        <name>ATP</name>
        <dbReference type="ChEBI" id="CHEBI:30616"/>
    </ligand>
</feature>
<evidence type="ECO:0000256" key="5">
    <source>
        <dbReference type="ARBA" id="ARBA00022840"/>
    </source>
</evidence>
<evidence type="ECO:0000256" key="8">
    <source>
        <dbReference type="ARBA" id="ARBA00024647"/>
    </source>
</evidence>
<dbReference type="InterPro" id="IPR007861">
    <property type="entry name" value="DNA_mismatch_repair_MutS_clamp"/>
</dbReference>
<keyword evidence="5 9" id="KW-0067">ATP-binding</keyword>
<evidence type="ECO:0000256" key="9">
    <source>
        <dbReference type="HAMAP-Rule" id="MF_00096"/>
    </source>
</evidence>
<dbReference type="InterPro" id="IPR017261">
    <property type="entry name" value="DNA_mismatch_repair_MutS/MSH"/>
</dbReference>
<dbReference type="Proteomes" id="UP000280434">
    <property type="component" value="Unassembled WGS sequence"/>
</dbReference>
<dbReference type="InterPro" id="IPR036678">
    <property type="entry name" value="MutS_con_dom_sf"/>
</dbReference>
<dbReference type="PANTHER" id="PTHR11361">
    <property type="entry name" value="DNA MISMATCH REPAIR PROTEIN MUTS FAMILY MEMBER"/>
    <property type="match status" value="1"/>
</dbReference>
<dbReference type="InterPro" id="IPR045076">
    <property type="entry name" value="MutS"/>
</dbReference>
<comment type="caution">
    <text evidence="12">The sequence shown here is derived from an EMBL/GenBank/DDBJ whole genome shotgun (WGS) entry which is preliminary data.</text>
</comment>
<keyword evidence="4 9" id="KW-0227">DNA damage</keyword>
<dbReference type="RefSeq" id="WP_121276158.1">
    <property type="nucleotide sequence ID" value="NZ_RBZV01000002.1"/>
</dbReference>
<dbReference type="Gene3D" id="6.10.140.430">
    <property type="match status" value="1"/>
</dbReference>
<accession>A0A494XQL1</accession>
<name>A0A494XQL1_9BURK</name>
<organism evidence="12 13">
    <name type="scientific">Trinickia fusca</name>
    <dbReference type="NCBI Taxonomy" id="2419777"/>
    <lineage>
        <taxon>Bacteria</taxon>
        <taxon>Pseudomonadati</taxon>
        <taxon>Pseudomonadota</taxon>
        <taxon>Betaproteobacteria</taxon>
        <taxon>Burkholderiales</taxon>
        <taxon>Burkholderiaceae</taxon>
        <taxon>Trinickia</taxon>
    </lineage>
</organism>
<feature type="domain" description="DNA mismatch repair proteins mutS family" evidence="11">
    <location>
        <begin position="701"/>
        <end position="717"/>
    </location>
</feature>
<dbReference type="PROSITE" id="PS00486">
    <property type="entry name" value="DNA_MISMATCH_REPAIR_2"/>
    <property type="match status" value="1"/>
</dbReference>
<dbReference type="FunFam" id="3.40.50.300:FF:000870">
    <property type="entry name" value="MutS protein homolog 4"/>
    <property type="match status" value="1"/>
</dbReference>
<keyword evidence="7 9" id="KW-0234">DNA repair</keyword>
<evidence type="ECO:0000256" key="10">
    <source>
        <dbReference type="RuleBase" id="RU003756"/>
    </source>
</evidence>
<dbReference type="GO" id="GO:0030983">
    <property type="term" value="F:mismatched DNA binding"/>
    <property type="evidence" value="ECO:0007669"/>
    <property type="project" value="InterPro"/>
</dbReference>
<dbReference type="NCBIfam" id="TIGR01070">
    <property type="entry name" value="mutS1"/>
    <property type="match status" value="1"/>
</dbReference>
<dbReference type="SUPFAM" id="SSF52540">
    <property type="entry name" value="P-loop containing nucleoside triphosphate hydrolases"/>
    <property type="match status" value="1"/>
</dbReference>
<dbReference type="GO" id="GO:0005524">
    <property type="term" value="F:ATP binding"/>
    <property type="evidence" value="ECO:0007669"/>
    <property type="project" value="UniProtKB-UniRule"/>
</dbReference>
<dbReference type="Gene3D" id="1.10.1420.10">
    <property type="match status" value="2"/>
</dbReference>
<dbReference type="FunFam" id="3.40.1170.10:FF:000001">
    <property type="entry name" value="DNA mismatch repair protein MutS"/>
    <property type="match status" value="1"/>
</dbReference>
<dbReference type="InterPro" id="IPR007695">
    <property type="entry name" value="DNA_mismatch_repair_MutS-lik_N"/>
</dbReference>
<keyword evidence="13" id="KW-1185">Reference proteome</keyword>
<dbReference type="GO" id="GO:0005829">
    <property type="term" value="C:cytosol"/>
    <property type="evidence" value="ECO:0007669"/>
    <property type="project" value="TreeGrafter"/>
</dbReference>
<dbReference type="Pfam" id="PF00488">
    <property type="entry name" value="MutS_V"/>
    <property type="match status" value="1"/>
</dbReference>
<dbReference type="Gene3D" id="3.40.1170.10">
    <property type="entry name" value="DNA repair protein MutS, domain I"/>
    <property type="match status" value="1"/>
</dbReference>
<evidence type="ECO:0000256" key="1">
    <source>
        <dbReference type="ARBA" id="ARBA00006271"/>
    </source>
</evidence>
<dbReference type="InterPro" id="IPR016151">
    <property type="entry name" value="DNA_mismatch_repair_MutS_N"/>
</dbReference>
<dbReference type="Pfam" id="PF01624">
    <property type="entry name" value="MutS_I"/>
    <property type="match status" value="1"/>
</dbReference>
<evidence type="ECO:0000256" key="7">
    <source>
        <dbReference type="ARBA" id="ARBA00023204"/>
    </source>
</evidence>
<dbReference type="GO" id="GO:0006298">
    <property type="term" value="P:mismatch repair"/>
    <property type="evidence" value="ECO:0007669"/>
    <property type="project" value="UniProtKB-UniRule"/>
</dbReference>
<reference evidence="12 13" key="1">
    <citation type="submission" date="2018-10" db="EMBL/GenBank/DDBJ databases">
        <title>Paraburkholderia sp. 7MK8-2, isolated from soil.</title>
        <authorList>
            <person name="Gao Z.-H."/>
            <person name="Qiu L.-H."/>
        </authorList>
    </citation>
    <scope>NUCLEOTIDE SEQUENCE [LARGE SCALE GENOMIC DNA]</scope>
    <source>
        <strain evidence="12 13">7MK8-2</strain>
    </source>
</reference>
<dbReference type="Pfam" id="PF05188">
    <property type="entry name" value="MutS_II"/>
    <property type="match status" value="1"/>
</dbReference>
<dbReference type="SMART" id="SM00533">
    <property type="entry name" value="MUTSd"/>
    <property type="match status" value="1"/>
</dbReference>
<dbReference type="Gene3D" id="3.30.420.110">
    <property type="entry name" value="MutS, connector domain"/>
    <property type="match status" value="1"/>
</dbReference>
<dbReference type="InterPro" id="IPR027417">
    <property type="entry name" value="P-loop_NTPase"/>
</dbReference>
<dbReference type="AlphaFoldDB" id="A0A494XQL1"/>
<dbReference type="SUPFAM" id="SSF48334">
    <property type="entry name" value="DNA repair protein MutS, domain III"/>
    <property type="match status" value="1"/>
</dbReference>
<dbReference type="InterPro" id="IPR007860">
    <property type="entry name" value="DNA_mmatch_repair_MutS_con_dom"/>
</dbReference>
<gene>
    <name evidence="9 12" type="primary">mutS</name>
    <name evidence="12" type="ORF">D7S89_04685</name>
</gene>
<dbReference type="Gene3D" id="3.40.50.300">
    <property type="entry name" value="P-loop containing nucleotide triphosphate hydrolases"/>
    <property type="match status" value="1"/>
</dbReference>
<proteinExistence type="inferred from homology"/>
<dbReference type="SUPFAM" id="SSF55271">
    <property type="entry name" value="DNA repair protein MutS, domain I"/>
    <property type="match status" value="1"/>
</dbReference>
<evidence type="ECO:0000313" key="12">
    <source>
        <dbReference type="EMBL" id="RKP50414.1"/>
    </source>
</evidence>
<evidence type="ECO:0000256" key="3">
    <source>
        <dbReference type="ARBA" id="ARBA00022741"/>
    </source>
</evidence>
<evidence type="ECO:0000256" key="6">
    <source>
        <dbReference type="ARBA" id="ARBA00023125"/>
    </source>
</evidence>
<dbReference type="InterPro" id="IPR036187">
    <property type="entry name" value="DNA_mismatch_repair_MutS_sf"/>
</dbReference>
<dbReference type="Pfam" id="PF05190">
    <property type="entry name" value="MutS_IV"/>
    <property type="match status" value="1"/>
</dbReference>
<dbReference type="GO" id="GO:0140664">
    <property type="term" value="F:ATP-dependent DNA damage sensor activity"/>
    <property type="evidence" value="ECO:0007669"/>
    <property type="project" value="InterPro"/>
</dbReference>
<evidence type="ECO:0000259" key="11">
    <source>
        <dbReference type="PROSITE" id="PS00486"/>
    </source>
</evidence>
<protein>
    <recommendedName>
        <fullName evidence="2 9">DNA mismatch repair protein MutS</fullName>
    </recommendedName>
</protein>
<dbReference type="SMART" id="SM00534">
    <property type="entry name" value="MUTSac"/>
    <property type="match status" value="1"/>
</dbReference>
<dbReference type="OrthoDB" id="9802448at2"/>
<comment type="similarity">
    <text evidence="1 9 10">Belongs to the DNA mismatch repair MutS family.</text>
</comment>